<sequence>MNSISKLKAALAVTILLALPLAQAGTMNLADYYSAKTRIGADHEIDKEACGKLAANARDVCIEEAKATDKVARAELEFAYSGKASDQNARLVARAESAYAVAKEKCDDKAGNDKDVCVAEAKAAETKALAAAKMDKQVGEAKTEAAQDSREADYKVAAEKCEAMAGDAKTSCVSAAKARFGKS</sequence>
<comment type="caution">
    <text evidence="2">The sequence shown here is derived from an EMBL/GenBank/DDBJ whole genome shotgun (WGS) entry which is preliminary data.</text>
</comment>
<dbReference type="OrthoDB" id="5769605at2"/>
<reference evidence="2 3" key="1">
    <citation type="submission" date="2019-02" db="EMBL/GenBank/DDBJ databases">
        <title>Genomic Encyclopedia of Type Strains, Phase IV (KMG-IV): sequencing the most valuable type-strain genomes for metagenomic binning, comparative biology and taxonomic classification.</title>
        <authorList>
            <person name="Goeker M."/>
        </authorList>
    </citation>
    <scope>NUCLEOTIDE SEQUENCE [LARGE SCALE GENOMIC DNA]</scope>
    <source>
        <strain evidence="2 3">DSM 19570</strain>
    </source>
</reference>
<feature type="chain" id="PRO_5020945331" evidence="1">
    <location>
        <begin position="25"/>
        <end position="183"/>
    </location>
</feature>
<dbReference type="EMBL" id="SHKP01000004">
    <property type="protein sequence ID" value="RZU03138.1"/>
    <property type="molecule type" value="Genomic_DNA"/>
</dbReference>
<evidence type="ECO:0000256" key="1">
    <source>
        <dbReference type="SAM" id="SignalP"/>
    </source>
</evidence>
<protein>
    <submittedName>
        <fullName evidence="2">Uncharacterized protein</fullName>
    </submittedName>
</protein>
<evidence type="ECO:0000313" key="2">
    <source>
        <dbReference type="EMBL" id="RZU03138.1"/>
    </source>
</evidence>
<keyword evidence="3" id="KW-1185">Reference proteome</keyword>
<dbReference type="Proteomes" id="UP000293671">
    <property type="component" value="Unassembled WGS sequence"/>
</dbReference>
<gene>
    <name evidence="2" type="ORF">EV670_1171</name>
</gene>
<feature type="signal peptide" evidence="1">
    <location>
        <begin position="1"/>
        <end position="24"/>
    </location>
</feature>
<accession>A0A4Q7W293</accession>
<name>A0A4Q7W293_9BURK</name>
<dbReference type="RefSeq" id="WP_130430838.1">
    <property type="nucleotide sequence ID" value="NZ_SHKP01000004.1"/>
</dbReference>
<organism evidence="2 3">
    <name type="scientific">Rivibacter subsaxonicus</name>
    <dbReference type="NCBI Taxonomy" id="457575"/>
    <lineage>
        <taxon>Bacteria</taxon>
        <taxon>Pseudomonadati</taxon>
        <taxon>Pseudomonadota</taxon>
        <taxon>Betaproteobacteria</taxon>
        <taxon>Burkholderiales</taxon>
        <taxon>Rivibacter</taxon>
    </lineage>
</organism>
<keyword evidence="1" id="KW-0732">Signal</keyword>
<proteinExistence type="predicted"/>
<dbReference type="AlphaFoldDB" id="A0A4Q7W293"/>
<evidence type="ECO:0000313" key="3">
    <source>
        <dbReference type="Proteomes" id="UP000293671"/>
    </source>
</evidence>